<dbReference type="Pfam" id="PF19924">
    <property type="entry name" value="DUF6387"/>
    <property type="match status" value="1"/>
</dbReference>
<accession>A0A3K8YC65</accession>
<reference evidence="1" key="1">
    <citation type="submission" date="2018-11" db="EMBL/GenBank/DDBJ databases">
        <authorList>
            <consortium name="PulseNet: The National Subtyping Network for Foodborne Disease Surveillance"/>
            <person name="Tarr C.L."/>
            <person name="Trees E."/>
            <person name="Katz L.S."/>
            <person name="Carleton-Romer H.A."/>
            <person name="Stroika S."/>
            <person name="Kucerova Z."/>
            <person name="Roache K.F."/>
            <person name="Sabol A.L."/>
            <person name="Besser J."/>
            <person name="Gerner-Smidt P."/>
        </authorList>
    </citation>
    <scope>NUCLEOTIDE SEQUENCE [LARGE SCALE GENOMIC DNA]</scope>
    <source>
        <strain evidence="1">PNUSAS059688</strain>
    </source>
</reference>
<dbReference type="Proteomes" id="UP000885364">
    <property type="component" value="Unassembled WGS sequence"/>
</dbReference>
<dbReference type="InterPro" id="IPR045664">
    <property type="entry name" value="DUF6387"/>
</dbReference>
<protein>
    <submittedName>
        <fullName evidence="1">Uncharacterized protein</fullName>
    </submittedName>
</protein>
<name>A0A3K8YC65_SALER</name>
<comment type="caution">
    <text evidence="1">The sequence shown here is derived from an EMBL/GenBank/DDBJ whole genome shotgun (WGS) entry which is preliminary data.</text>
</comment>
<dbReference type="EMBL" id="ROVY01000074">
    <property type="protein sequence ID" value="MHI23793.1"/>
    <property type="molecule type" value="Genomic_DNA"/>
</dbReference>
<evidence type="ECO:0000313" key="1">
    <source>
        <dbReference type="EMBL" id="MHI23793.1"/>
    </source>
</evidence>
<gene>
    <name evidence="1" type="ORF">EEM47_18510</name>
</gene>
<proteinExistence type="predicted"/>
<dbReference type="AlphaFoldDB" id="A0A3K8YC65"/>
<sequence length="270" mass="31525">MKVVSPYEELKSWFSLENYEQLKSLTIKELYTELAFREAIFDSVNFGWEDDNQNLRSILEGNPILSRQDNNNHGHFDKGQRHVAQVSFGDIKKLENKLIMFSMDFFEENGEFKKELKKKPITKTMRDFFLNQNSSKMYVSFDLGMSSDEEIITALQTMLPILRKEYEIEPVKTEKIGLAKIRKLVDYNIIPMIDLLIWAKFKKVKISNMVLSRVLYPDFTSEIRGEDHIKDTDRPVAEKSLNGETTRSLEYFISKNSHLVNIPISELGSF</sequence>
<organism evidence="1">
    <name type="scientific">Salmonella enterica</name>
    <name type="common">Salmonella choleraesuis</name>
    <dbReference type="NCBI Taxonomy" id="28901"/>
    <lineage>
        <taxon>Bacteria</taxon>
        <taxon>Pseudomonadati</taxon>
        <taxon>Pseudomonadota</taxon>
        <taxon>Gammaproteobacteria</taxon>
        <taxon>Enterobacterales</taxon>
        <taxon>Enterobacteriaceae</taxon>
        <taxon>Salmonella</taxon>
    </lineage>
</organism>